<dbReference type="GO" id="GO:0006355">
    <property type="term" value="P:regulation of DNA-templated transcription"/>
    <property type="evidence" value="ECO:0007669"/>
    <property type="project" value="InterPro"/>
</dbReference>
<evidence type="ECO:0000313" key="9">
    <source>
        <dbReference type="Proteomes" id="UP000275401"/>
    </source>
</evidence>
<dbReference type="PANTHER" id="PTHR35807:SF1">
    <property type="entry name" value="TRANSCRIPTIONAL REGULATOR REDD"/>
    <property type="match status" value="1"/>
</dbReference>
<keyword evidence="5" id="KW-0804">Transcription</keyword>
<comment type="caution">
    <text evidence="8">The sequence shown here is derived from an EMBL/GenBank/DDBJ whole genome shotgun (WGS) entry which is preliminary data.</text>
</comment>
<organism evidence="8 9">
    <name type="scientific">Streptomyces botrytidirepellens</name>
    <dbReference type="NCBI Taxonomy" id="2486417"/>
    <lineage>
        <taxon>Bacteria</taxon>
        <taxon>Bacillati</taxon>
        <taxon>Actinomycetota</taxon>
        <taxon>Actinomycetes</taxon>
        <taxon>Kitasatosporales</taxon>
        <taxon>Streptomycetaceae</taxon>
        <taxon>Streptomyces</taxon>
    </lineage>
</organism>
<name>A0A3M8TNR2_9ACTN</name>
<proteinExistence type="inferred from homology"/>
<comment type="similarity">
    <text evidence="1">Belongs to the AfsR/DnrI/RedD regulatory family.</text>
</comment>
<dbReference type="GO" id="GO:0000160">
    <property type="term" value="P:phosphorelay signal transduction system"/>
    <property type="evidence" value="ECO:0007669"/>
    <property type="project" value="UniProtKB-KW"/>
</dbReference>
<feature type="DNA-binding region" description="OmpR/PhoB-type" evidence="6">
    <location>
        <begin position="1"/>
        <end position="101"/>
    </location>
</feature>
<evidence type="ECO:0000256" key="6">
    <source>
        <dbReference type="PROSITE-ProRule" id="PRU01091"/>
    </source>
</evidence>
<sequence>MIANVLGPLRVTLNGGSVVPAAPKARKVLALLVLNRGRVVQIDAMEREVWGAATPKSAATSLQNYVMQIRKHLGMVLPGGPGSALAKQILVTEQTGYRLAVPDDEFDVRRYQDLVAEAGRAEEAGHLAQASALLRCALDLWRDEPLADLPTGPVLQSHVLRLEEDRKSVLRRRILLDLRLQRYEVVGELRALTALHPYDEMLHECLMIALNRSGRRNDALSVYQGLRSALAEGIGLEPSMRLQELQKSILVAGGSLTPALPSVGL</sequence>
<dbReference type="PROSITE" id="PS51755">
    <property type="entry name" value="OMPR_PHOB"/>
    <property type="match status" value="1"/>
</dbReference>
<dbReference type="Pfam" id="PF03704">
    <property type="entry name" value="BTAD"/>
    <property type="match status" value="1"/>
</dbReference>
<evidence type="ECO:0000256" key="1">
    <source>
        <dbReference type="ARBA" id="ARBA00005820"/>
    </source>
</evidence>
<dbReference type="InterPro" id="IPR005158">
    <property type="entry name" value="BTAD"/>
</dbReference>
<keyword evidence="3" id="KW-0805">Transcription regulation</keyword>
<keyword evidence="2" id="KW-0902">Two-component regulatory system</keyword>
<protein>
    <recommendedName>
        <fullName evidence="7">OmpR/PhoB-type domain-containing protein</fullName>
    </recommendedName>
</protein>
<keyword evidence="9" id="KW-1185">Reference proteome</keyword>
<dbReference type="SUPFAM" id="SSF46894">
    <property type="entry name" value="C-terminal effector domain of the bipartite response regulators"/>
    <property type="match status" value="1"/>
</dbReference>
<dbReference type="RefSeq" id="WP_123106992.1">
    <property type="nucleotide sequence ID" value="NZ_RIBZ01000776.1"/>
</dbReference>
<dbReference type="InterPro" id="IPR001867">
    <property type="entry name" value="OmpR/PhoB-type_DNA-bd"/>
</dbReference>
<evidence type="ECO:0000259" key="7">
    <source>
        <dbReference type="PROSITE" id="PS51755"/>
    </source>
</evidence>
<evidence type="ECO:0000313" key="8">
    <source>
        <dbReference type="EMBL" id="RNF92750.1"/>
    </source>
</evidence>
<dbReference type="InterPro" id="IPR051677">
    <property type="entry name" value="AfsR-DnrI-RedD_regulator"/>
</dbReference>
<dbReference type="PANTHER" id="PTHR35807">
    <property type="entry name" value="TRANSCRIPTIONAL REGULATOR REDD-RELATED"/>
    <property type="match status" value="1"/>
</dbReference>
<dbReference type="SMART" id="SM00862">
    <property type="entry name" value="Trans_reg_C"/>
    <property type="match status" value="1"/>
</dbReference>
<evidence type="ECO:0000256" key="4">
    <source>
        <dbReference type="ARBA" id="ARBA00023125"/>
    </source>
</evidence>
<dbReference type="InterPro" id="IPR016032">
    <property type="entry name" value="Sig_transdc_resp-reg_C-effctor"/>
</dbReference>
<dbReference type="CDD" id="cd15831">
    <property type="entry name" value="BTAD"/>
    <property type="match status" value="1"/>
</dbReference>
<dbReference type="SMART" id="SM01043">
    <property type="entry name" value="BTAD"/>
    <property type="match status" value="1"/>
</dbReference>
<evidence type="ECO:0000256" key="2">
    <source>
        <dbReference type="ARBA" id="ARBA00023012"/>
    </source>
</evidence>
<feature type="domain" description="OmpR/PhoB-type" evidence="7">
    <location>
        <begin position="1"/>
        <end position="101"/>
    </location>
</feature>
<dbReference type="Pfam" id="PF00486">
    <property type="entry name" value="Trans_reg_C"/>
    <property type="match status" value="1"/>
</dbReference>
<reference evidence="8 9" key="1">
    <citation type="submission" date="2018-11" db="EMBL/GenBank/DDBJ databases">
        <title>The Potential of Streptomyces as Biocontrol Agents against the Tomato grey mould, Botrytis cinerea (Gray mold) Frontiers in Microbiology.</title>
        <authorList>
            <person name="Li D."/>
        </authorList>
    </citation>
    <scope>NUCLEOTIDE SEQUENCE [LARGE SCALE GENOMIC DNA]</scope>
    <source>
        <strain evidence="8 9">NEAU-LD23</strain>
    </source>
</reference>
<dbReference type="SUPFAM" id="SSF48452">
    <property type="entry name" value="TPR-like"/>
    <property type="match status" value="1"/>
</dbReference>
<dbReference type="EMBL" id="RIBZ01000776">
    <property type="protein sequence ID" value="RNF92750.1"/>
    <property type="molecule type" value="Genomic_DNA"/>
</dbReference>
<gene>
    <name evidence="8" type="ORF">EEJ42_39580</name>
</gene>
<evidence type="ECO:0000256" key="5">
    <source>
        <dbReference type="ARBA" id="ARBA00023163"/>
    </source>
</evidence>
<keyword evidence="4 6" id="KW-0238">DNA-binding</keyword>
<dbReference type="InterPro" id="IPR011990">
    <property type="entry name" value="TPR-like_helical_dom_sf"/>
</dbReference>
<evidence type="ECO:0000256" key="3">
    <source>
        <dbReference type="ARBA" id="ARBA00023015"/>
    </source>
</evidence>
<dbReference type="Proteomes" id="UP000275401">
    <property type="component" value="Unassembled WGS sequence"/>
</dbReference>
<dbReference type="Gene3D" id="1.10.10.10">
    <property type="entry name" value="Winged helix-like DNA-binding domain superfamily/Winged helix DNA-binding domain"/>
    <property type="match status" value="1"/>
</dbReference>
<dbReference type="AlphaFoldDB" id="A0A3M8TNR2"/>
<accession>A0A3M8TNR2</accession>
<dbReference type="Gene3D" id="1.25.40.10">
    <property type="entry name" value="Tetratricopeptide repeat domain"/>
    <property type="match status" value="1"/>
</dbReference>
<dbReference type="GO" id="GO:0003677">
    <property type="term" value="F:DNA binding"/>
    <property type="evidence" value="ECO:0007669"/>
    <property type="project" value="UniProtKB-UniRule"/>
</dbReference>
<dbReference type="InterPro" id="IPR036388">
    <property type="entry name" value="WH-like_DNA-bd_sf"/>
</dbReference>